<dbReference type="InterPro" id="IPR012349">
    <property type="entry name" value="Split_barrel_FMN-bd"/>
</dbReference>
<dbReference type="EMBL" id="UOEQ01000392">
    <property type="protein sequence ID" value="VAW22012.1"/>
    <property type="molecule type" value="Genomic_DNA"/>
</dbReference>
<dbReference type="Pfam" id="PF01243">
    <property type="entry name" value="PNPOx_N"/>
    <property type="match status" value="1"/>
</dbReference>
<accession>A0A3B0U695</accession>
<protein>
    <submittedName>
        <fullName evidence="7">Pyridoxamine 5'-phosphate oxidase</fullName>
        <ecNumber evidence="7">1.4.3.5</ecNumber>
    </submittedName>
</protein>
<dbReference type="NCBIfam" id="NF004231">
    <property type="entry name" value="PRK05679.1"/>
    <property type="match status" value="1"/>
</dbReference>
<dbReference type="PROSITE" id="PS01064">
    <property type="entry name" value="PYRIDOX_OXIDASE"/>
    <property type="match status" value="1"/>
</dbReference>
<dbReference type="InterPro" id="IPR019576">
    <property type="entry name" value="Pyridoxamine_oxidase_dimer_C"/>
</dbReference>
<keyword evidence="2" id="KW-0285">Flavoprotein</keyword>
<dbReference type="GO" id="GO:0004733">
    <property type="term" value="F:pyridoxamine phosphate oxidase activity"/>
    <property type="evidence" value="ECO:0007669"/>
    <property type="project" value="UniProtKB-EC"/>
</dbReference>
<dbReference type="InterPro" id="IPR019740">
    <property type="entry name" value="Pyridox_Oxase_CS"/>
</dbReference>
<dbReference type="Pfam" id="PF10590">
    <property type="entry name" value="PNP_phzG_C"/>
    <property type="match status" value="1"/>
</dbReference>
<dbReference type="PIRSF" id="PIRSF000190">
    <property type="entry name" value="Pyd_amn-ph_oxd"/>
    <property type="match status" value="1"/>
</dbReference>
<dbReference type="SUPFAM" id="SSF50475">
    <property type="entry name" value="FMN-binding split barrel"/>
    <property type="match status" value="1"/>
</dbReference>
<feature type="domain" description="Pyridoxamine 5'-phosphate oxidase N-terminal" evidence="5">
    <location>
        <begin position="35"/>
        <end position="156"/>
    </location>
</feature>
<name>A0A3B0U695_9ZZZZ</name>
<sequence length="211" mass="24270">MSGENNLTPLVFDDENLKKPDPFKVFSQWLNEAKLSEINDANAMSLATIDKDMMPDCRIMLLNGMNEDGFIFYTNTLSAKGQELANNPKACLLFHWKSSRRQVRIRGDIIQVSDDVADEYFASRPRGSRIGAHASKQSSPMQTREQLAKNVEKFTEQFAGKEVPRPDHWTGFLLAPVQIEFWQNGEFRLHDRVTYYRGAKSQPWETKRLNP</sequence>
<dbReference type="AlphaFoldDB" id="A0A3B0U695"/>
<feature type="domain" description="Pyridoxine 5'-phosphate oxidase dimerisation C-terminal" evidence="6">
    <location>
        <begin position="169"/>
        <end position="211"/>
    </location>
</feature>
<evidence type="ECO:0000256" key="1">
    <source>
        <dbReference type="ARBA" id="ARBA00001917"/>
    </source>
</evidence>
<gene>
    <name evidence="7" type="ORF">MNBD_ALPHA11-2056</name>
</gene>
<dbReference type="Gene3D" id="2.30.110.10">
    <property type="entry name" value="Electron Transport, Fmn-binding Protein, Chain A"/>
    <property type="match status" value="1"/>
</dbReference>
<dbReference type="InterPro" id="IPR000659">
    <property type="entry name" value="Pyridox_Oxase"/>
</dbReference>
<dbReference type="GO" id="GO:0008615">
    <property type="term" value="P:pyridoxine biosynthetic process"/>
    <property type="evidence" value="ECO:0007669"/>
    <property type="project" value="InterPro"/>
</dbReference>
<evidence type="ECO:0000313" key="7">
    <source>
        <dbReference type="EMBL" id="VAW22012.1"/>
    </source>
</evidence>
<evidence type="ECO:0000256" key="4">
    <source>
        <dbReference type="ARBA" id="ARBA00023002"/>
    </source>
</evidence>
<keyword evidence="4 7" id="KW-0560">Oxidoreductase</keyword>
<evidence type="ECO:0000259" key="6">
    <source>
        <dbReference type="Pfam" id="PF10590"/>
    </source>
</evidence>
<evidence type="ECO:0000256" key="2">
    <source>
        <dbReference type="ARBA" id="ARBA00022630"/>
    </source>
</evidence>
<dbReference type="InterPro" id="IPR011576">
    <property type="entry name" value="Pyridox_Oxase_N"/>
</dbReference>
<dbReference type="PANTHER" id="PTHR10851">
    <property type="entry name" value="PYRIDOXINE-5-PHOSPHATE OXIDASE"/>
    <property type="match status" value="1"/>
</dbReference>
<evidence type="ECO:0000256" key="3">
    <source>
        <dbReference type="ARBA" id="ARBA00022643"/>
    </source>
</evidence>
<organism evidence="7">
    <name type="scientific">hydrothermal vent metagenome</name>
    <dbReference type="NCBI Taxonomy" id="652676"/>
    <lineage>
        <taxon>unclassified sequences</taxon>
        <taxon>metagenomes</taxon>
        <taxon>ecological metagenomes</taxon>
    </lineage>
</organism>
<proteinExistence type="inferred from homology"/>
<comment type="cofactor">
    <cofactor evidence="1">
        <name>FMN</name>
        <dbReference type="ChEBI" id="CHEBI:58210"/>
    </cofactor>
</comment>
<dbReference type="PANTHER" id="PTHR10851:SF0">
    <property type="entry name" value="PYRIDOXINE-5'-PHOSPHATE OXIDASE"/>
    <property type="match status" value="1"/>
</dbReference>
<dbReference type="EC" id="1.4.3.5" evidence="7"/>
<keyword evidence="3" id="KW-0288">FMN</keyword>
<evidence type="ECO:0000259" key="5">
    <source>
        <dbReference type="Pfam" id="PF01243"/>
    </source>
</evidence>
<dbReference type="GO" id="GO:0010181">
    <property type="term" value="F:FMN binding"/>
    <property type="evidence" value="ECO:0007669"/>
    <property type="project" value="InterPro"/>
</dbReference>
<reference evidence="7" key="1">
    <citation type="submission" date="2018-06" db="EMBL/GenBank/DDBJ databases">
        <authorList>
            <person name="Zhirakovskaya E."/>
        </authorList>
    </citation>
    <scope>NUCLEOTIDE SEQUENCE</scope>
</reference>
<dbReference type="HAMAP" id="MF_01629">
    <property type="entry name" value="PdxH"/>
    <property type="match status" value="1"/>
</dbReference>
<dbReference type="NCBIfam" id="TIGR00558">
    <property type="entry name" value="pdxH"/>
    <property type="match status" value="1"/>
</dbReference>